<proteinExistence type="predicted"/>
<dbReference type="AlphaFoldDB" id="A0A3P1T3G9"/>
<dbReference type="Proteomes" id="UP000280819">
    <property type="component" value="Unassembled WGS sequence"/>
</dbReference>
<reference evidence="2 3" key="1">
    <citation type="submission" date="2018-11" db="EMBL/GenBank/DDBJ databases">
        <title>Genomes From Bacteria Associated with the Canine Oral Cavity: a Test Case for Automated Genome-Based Taxonomic Assignment.</title>
        <authorList>
            <person name="Coil D.A."/>
            <person name="Jospin G."/>
            <person name="Darling A.E."/>
            <person name="Wallis C."/>
            <person name="Davis I.J."/>
            <person name="Harris S."/>
            <person name="Eisen J.A."/>
            <person name="Holcombe L.J."/>
            <person name="O'Flynn C."/>
        </authorList>
    </citation>
    <scope>NUCLEOTIDE SEQUENCE [LARGE SCALE GENOMIC DNA]</scope>
    <source>
        <strain evidence="2 3">OH887_COT-365</strain>
    </source>
</reference>
<protein>
    <submittedName>
        <fullName evidence="2">Uncharacterized protein</fullName>
    </submittedName>
</protein>
<sequence>MSNPLGSPQPNPPQPSGVVHNNDPCDNPIATVREAARHAASRGRKELLETLSHEQQNAASANLSLNTIFTAHAVQNQTFEKLLKKYGDDVFQYNGGPGPDFTYLPTGEKIELTTPKQVDVHKVRPHP</sequence>
<evidence type="ECO:0000256" key="1">
    <source>
        <dbReference type="SAM" id="MobiDB-lite"/>
    </source>
</evidence>
<evidence type="ECO:0000313" key="2">
    <source>
        <dbReference type="EMBL" id="RRD03838.1"/>
    </source>
</evidence>
<dbReference type="RefSeq" id="WP_124845528.1">
    <property type="nucleotide sequence ID" value="NZ_RQZG01000016.1"/>
</dbReference>
<accession>A0A3P1T3G9</accession>
<feature type="region of interest" description="Disordered" evidence="1">
    <location>
        <begin position="1"/>
        <end position="28"/>
    </location>
</feature>
<comment type="caution">
    <text evidence="2">The sequence shown here is derived from an EMBL/GenBank/DDBJ whole genome shotgun (WGS) entry which is preliminary data.</text>
</comment>
<dbReference type="EMBL" id="RQZG01000016">
    <property type="protein sequence ID" value="RRD03838.1"/>
    <property type="molecule type" value="Genomic_DNA"/>
</dbReference>
<evidence type="ECO:0000313" key="3">
    <source>
        <dbReference type="Proteomes" id="UP000280819"/>
    </source>
</evidence>
<gene>
    <name evidence="2" type="ORF">EII34_12630</name>
</gene>
<organism evidence="2 3">
    <name type="scientific">Arachnia propionica</name>
    <dbReference type="NCBI Taxonomy" id="1750"/>
    <lineage>
        <taxon>Bacteria</taxon>
        <taxon>Bacillati</taxon>
        <taxon>Actinomycetota</taxon>
        <taxon>Actinomycetes</taxon>
        <taxon>Propionibacteriales</taxon>
        <taxon>Propionibacteriaceae</taxon>
        <taxon>Arachnia</taxon>
    </lineage>
</organism>
<name>A0A3P1T3G9_9ACTN</name>